<evidence type="ECO:0000313" key="2">
    <source>
        <dbReference type="Proteomes" id="UP000608955"/>
    </source>
</evidence>
<protein>
    <submittedName>
        <fullName evidence="1">Uncharacterized protein</fullName>
    </submittedName>
</protein>
<dbReference type="EMBL" id="BMVF01000002">
    <property type="protein sequence ID" value="GHD84980.1"/>
    <property type="molecule type" value="Genomic_DNA"/>
</dbReference>
<reference evidence="1" key="1">
    <citation type="journal article" date="2014" name="Int. J. Syst. Evol. Microbiol.">
        <title>Complete genome sequence of Corynebacterium casei LMG S-19264T (=DSM 44701T), isolated from a smear-ripened cheese.</title>
        <authorList>
            <consortium name="US DOE Joint Genome Institute (JGI-PGF)"/>
            <person name="Walter F."/>
            <person name="Albersmeier A."/>
            <person name="Kalinowski J."/>
            <person name="Ruckert C."/>
        </authorList>
    </citation>
    <scope>NUCLEOTIDE SEQUENCE</scope>
    <source>
        <strain evidence="1">JCM 4654</strain>
    </source>
</reference>
<organism evidence="1 2">
    <name type="scientific">Streptomyces naganishii JCM 4654</name>
    <dbReference type="NCBI Taxonomy" id="1306179"/>
    <lineage>
        <taxon>Bacteria</taxon>
        <taxon>Bacillati</taxon>
        <taxon>Actinomycetota</taxon>
        <taxon>Actinomycetes</taxon>
        <taxon>Kitasatosporales</taxon>
        <taxon>Streptomycetaceae</taxon>
        <taxon>Streptomyces</taxon>
    </lineage>
</organism>
<dbReference type="Proteomes" id="UP000608955">
    <property type="component" value="Unassembled WGS sequence"/>
</dbReference>
<name>A0A919CTD5_9ACTN</name>
<comment type="caution">
    <text evidence="1">The sequence shown here is derived from an EMBL/GenBank/DDBJ whole genome shotgun (WGS) entry which is preliminary data.</text>
</comment>
<reference evidence="1" key="2">
    <citation type="submission" date="2020-09" db="EMBL/GenBank/DDBJ databases">
        <authorList>
            <person name="Sun Q."/>
            <person name="Ohkuma M."/>
        </authorList>
    </citation>
    <scope>NUCLEOTIDE SEQUENCE</scope>
    <source>
        <strain evidence="1">JCM 4654</strain>
    </source>
</reference>
<sequence length="109" mass="11845">MQTALVITLLSKVTAPLRASARPSTAALVFTVTDVRARMLPLKKEFVSRVAELPTCQNTLQACAPLTSRTLLPGAVIRVEPIWKMKTALGSPWASRVTVPVRFSDDEAL</sequence>
<proteinExistence type="predicted"/>
<gene>
    <name evidence="1" type="ORF">GCM10010508_06910</name>
</gene>
<evidence type="ECO:0000313" key="1">
    <source>
        <dbReference type="EMBL" id="GHD84980.1"/>
    </source>
</evidence>
<accession>A0A919CTD5</accession>
<keyword evidence="2" id="KW-1185">Reference proteome</keyword>
<dbReference type="AlphaFoldDB" id="A0A919CTD5"/>